<evidence type="ECO:0000256" key="5">
    <source>
        <dbReference type="ARBA" id="ARBA00022597"/>
    </source>
</evidence>
<keyword evidence="6 9" id="KW-0812">Transmembrane</keyword>
<feature type="transmembrane region" description="Helical" evidence="9">
    <location>
        <begin position="144"/>
        <end position="162"/>
    </location>
</feature>
<evidence type="ECO:0000256" key="1">
    <source>
        <dbReference type="ARBA" id="ARBA00004651"/>
    </source>
</evidence>
<evidence type="ECO:0000256" key="6">
    <source>
        <dbReference type="ARBA" id="ARBA00022692"/>
    </source>
</evidence>
<feature type="transmembrane region" description="Helical" evidence="9">
    <location>
        <begin position="103"/>
        <end position="123"/>
    </location>
</feature>
<comment type="similarity">
    <text evidence="2">Belongs to the major facilitator superfamily. Set transporter family.</text>
</comment>
<dbReference type="Pfam" id="PF07690">
    <property type="entry name" value="MFS_1"/>
    <property type="match status" value="1"/>
</dbReference>
<feature type="transmembrane region" description="Helical" evidence="9">
    <location>
        <begin position="281"/>
        <end position="299"/>
    </location>
</feature>
<feature type="transmembrane region" description="Helical" evidence="9">
    <location>
        <begin position="369"/>
        <end position="389"/>
    </location>
</feature>
<keyword evidence="8 9" id="KW-0472">Membrane</keyword>
<evidence type="ECO:0000313" key="11">
    <source>
        <dbReference type="EMBL" id="GMA96154.1"/>
    </source>
</evidence>
<evidence type="ECO:0000313" key="12">
    <source>
        <dbReference type="Proteomes" id="UP001157034"/>
    </source>
</evidence>
<feature type="transmembrane region" description="Helical" evidence="9">
    <location>
        <begin position="12"/>
        <end position="38"/>
    </location>
</feature>
<dbReference type="PROSITE" id="PS50850">
    <property type="entry name" value="MFS"/>
    <property type="match status" value="1"/>
</dbReference>
<dbReference type="EMBL" id="BSVB01000001">
    <property type="protein sequence ID" value="GMA96154.1"/>
    <property type="molecule type" value="Genomic_DNA"/>
</dbReference>
<reference evidence="12" key="1">
    <citation type="journal article" date="2019" name="Int. J. Syst. Evol. Microbiol.">
        <title>The Global Catalogue of Microorganisms (GCM) 10K type strain sequencing project: providing services to taxonomists for standard genome sequencing and annotation.</title>
        <authorList>
            <consortium name="The Broad Institute Genomics Platform"/>
            <consortium name="The Broad Institute Genome Sequencing Center for Infectious Disease"/>
            <person name="Wu L."/>
            <person name="Ma J."/>
        </authorList>
    </citation>
    <scope>NUCLEOTIDE SEQUENCE [LARGE SCALE GENOMIC DNA]</scope>
    <source>
        <strain evidence="12">NBRC 108894</strain>
    </source>
</reference>
<evidence type="ECO:0000256" key="2">
    <source>
        <dbReference type="ARBA" id="ARBA00006523"/>
    </source>
</evidence>
<accession>A0ABQ6KB44</accession>
<dbReference type="InterPro" id="IPR036259">
    <property type="entry name" value="MFS_trans_sf"/>
</dbReference>
<proteinExistence type="inferred from homology"/>
<evidence type="ECO:0000259" key="10">
    <source>
        <dbReference type="PROSITE" id="PS50850"/>
    </source>
</evidence>
<feature type="domain" description="Major facilitator superfamily (MFS) profile" evidence="10">
    <location>
        <begin position="13"/>
        <end position="393"/>
    </location>
</feature>
<dbReference type="InterPro" id="IPR011701">
    <property type="entry name" value="MFS"/>
</dbReference>
<evidence type="ECO:0000256" key="3">
    <source>
        <dbReference type="ARBA" id="ARBA00022448"/>
    </source>
</evidence>
<feature type="transmembrane region" description="Helical" evidence="9">
    <location>
        <begin position="337"/>
        <end position="357"/>
    </location>
</feature>
<name>A0ABQ6KB44_9MICO</name>
<comment type="caution">
    <text evidence="11">The sequence shown here is derived from an EMBL/GenBank/DDBJ whole genome shotgun (WGS) entry which is preliminary data.</text>
</comment>
<feature type="transmembrane region" description="Helical" evidence="9">
    <location>
        <begin position="218"/>
        <end position="237"/>
    </location>
</feature>
<feature type="transmembrane region" description="Helical" evidence="9">
    <location>
        <begin position="50"/>
        <end position="71"/>
    </location>
</feature>
<protein>
    <submittedName>
        <fullName evidence="11">Sugar efflux transporter</fullName>
    </submittedName>
</protein>
<feature type="transmembrane region" description="Helical" evidence="9">
    <location>
        <begin position="249"/>
        <end position="269"/>
    </location>
</feature>
<keyword evidence="3" id="KW-0813">Transport</keyword>
<evidence type="ECO:0000256" key="7">
    <source>
        <dbReference type="ARBA" id="ARBA00022989"/>
    </source>
</evidence>
<keyword evidence="4" id="KW-1003">Cell membrane</keyword>
<dbReference type="SUPFAM" id="SSF103473">
    <property type="entry name" value="MFS general substrate transporter"/>
    <property type="match status" value="1"/>
</dbReference>
<evidence type="ECO:0000256" key="4">
    <source>
        <dbReference type="ARBA" id="ARBA00022475"/>
    </source>
</evidence>
<sequence length="432" mass="42975">MTMAGTQSVTARLAPFVGLLVVLGLADSVTASFLVLYFTSGLGLSSIETGVATSASTLSGIALTLLAGRIVDRRVSRVPLVVALLIAAAGFIALAAASGFVPVLLGVLLAGASAVGFPQVFALERASATSPGSGMATGALRAGWSLAWALGPLAASVIVAAVGYRWLFIVGGILLGVGALVTVGLRLRRPSAAQNPDARPAVGGAASGASIRRPGTRLTIAAVAVFHLAMFVGSFALPLLLTGPAHADPVWVGVTFGVCAAVEVPAAFLGSRLIRNRGTSWILVACSLLFTLYFVVLAATPSIGVIVAAQLLRGVALAVTGVAGIEALRELMAPRVAAAAAAFANALAVGSLLAGIGAGTAVQLTGPRVTTAVAGGLTVVAAALLVGAARRRRRAAAPDAEVDVAAGECPSFARADGIPRLPSAVASRRPPP</sequence>
<feature type="transmembrane region" description="Helical" evidence="9">
    <location>
        <begin position="305"/>
        <end position="325"/>
    </location>
</feature>
<dbReference type="Gene3D" id="1.20.1250.20">
    <property type="entry name" value="MFS general substrate transporter like domains"/>
    <property type="match status" value="2"/>
</dbReference>
<organism evidence="11 12">
    <name type="scientific">Pseudolysinimonas kribbensis</name>
    <dbReference type="NCBI Taxonomy" id="433641"/>
    <lineage>
        <taxon>Bacteria</taxon>
        <taxon>Bacillati</taxon>
        <taxon>Actinomycetota</taxon>
        <taxon>Actinomycetes</taxon>
        <taxon>Micrococcales</taxon>
        <taxon>Microbacteriaceae</taxon>
        <taxon>Pseudolysinimonas</taxon>
    </lineage>
</organism>
<comment type="subcellular location">
    <subcellularLocation>
        <location evidence="1">Cell membrane</location>
        <topology evidence="1">Multi-pass membrane protein</topology>
    </subcellularLocation>
</comment>
<keyword evidence="12" id="KW-1185">Reference proteome</keyword>
<dbReference type="InterPro" id="IPR020846">
    <property type="entry name" value="MFS_dom"/>
</dbReference>
<feature type="transmembrane region" description="Helical" evidence="9">
    <location>
        <begin position="168"/>
        <end position="187"/>
    </location>
</feature>
<evidence type="ECO:0000256" key="8">
    <source>
        <dbReference type="ARBA" id="ARBA00023136"/>
    </source>
</evidence>
<dbReference type="PANTHER" id="PTHR23535">
    <property type="entry name" value="SUGAR EFFLUX TRANSPORTER A-RELATED"/>
    <property type="match status" value="1"/>
</dbReference>
<feature type="transmembrane region" description="Helical" evidence="9">
    <location>
        <begin position="78"/>
        <end position="97"/>
    </location>
</feature>
<keyword evidence="5" id="KW-0762">Sugar transport</keyword>
<gene>
    <name evidence="11" type="ORF">GCM10025881_29780</name>
</gene>
<dbReference type="Proteomes" id="UP001157034">
    <property type="component" value="Unassembled WGS sequence"/>
</dbReference>
<evidence type="ECO:0000256" key="9">
    <source>
        <dbReference type="SAM" id="Phobius"/>
    </source>
</evidence>
<dbReference type="PANTHER" id="PTHR23535:SF2">
    <property type="entry name" value="SUGAR EFFLUX TRANSPORTER A-RELATED"/>
    <property type="match status" value="1"/>
</dbReference>
<keyword evidence="7 9" id="KW-1133">Transmembrane helix</keyword>